<comment type="caution">
    <text evidence="1">The sequence shown here is derived from an EMBL/GenBank/DDBJ whole genome shotgun (WGS) entry which is preliminary data.</text>
</comment>
<proteinExistence type="predicted"/>
<evidence type="ECO:0000313" key="1">
    <source>
        <dbReference type="EMBL" id="CAI4214328.1"/>
    </source>
</evidence>
<dbReference type="AlphaFoldDB" id="A0A9P1H1P0"/>
<organism evidence="1 2">
    <name type="scientific">Parascedosporium putredinis</name>
    <dbReference type="NCBI Taxonomy" id="1442378"/>
    <lineage>
        <taxon>Eukaryota</taxon>
        <taxon>Fungi</taxon>
        <taxon>Dikarya</taxon>
        <taxon>Ascomycota</taxon>
        <taxon>Pezizomycotina</taxon>
        <taxon>Sordariomycetes</taxon>
        <taxon>Hypocreomycetidae</taxon>
        <taxon>Microascales</taxon>
        <taxon>Microascaceae</taxon>
        <taxon>Parascedosporium</taxon>
    </lineage>
</organism>
<sequence>MRHCITRIQPSDITIRPVSEVLSGACVEPCELRGKRANLPRENDTPSGPSVEEICSATYDDPAQVWKTTGAGAYLNAFITKHTADNWTCRASNPPQVFHVWNAITIAHRMMNAMREGLQDFVLVESLNVDQIVADFGPPQTPNLDGILGGAFTIAADIKKQLAAAFTSANEHLAGLTRVIFGGSGVDSLPGAAAFKALEAVAKAIEAITGSDKPTNPDIVPVTNPISSFFANGKFLIKVTSTGSIDTMVKNIRQRLAMTALQVSGHFIFVDHGLGARWIDNECFQIYTFNPASGNNGRAHISRIDGAKIGKFDDGQSNYNLRVEEVYNNANDCFNKHPNYDGDVNPAPALLTRGDSDVAYPECFFPLPVIKAPGTPCKLEDSQMEKLPEVLRITPDNCSDRIQICFPPGPCPA</sequence>
<dbReference type="Proteomes" id="UP000838763">
    <property type="component" value="Unassembled WGS sequence"/>
</dbReference>
<reference evidence="1" key="1">
    <citation type="submission" date="2022-11" db="EMBL/GenBank/DDBJ databases">
        <authorList>
            <person name="Scott C."/>
            <person name="Bruce N."/>
        </authorList>
    </citation>
    <scope>NUCLEOTIDE SEQUENCE</scope>
</reference>
<accession>A0A9P1H1P0</accession>
<protein>
    <submittedName>
        <fullName evidence="1">Uncharacterized protein</fullName>
    </submittedName>
</protein>
<keyword evidence="2" id="KW-1185">Reference proteome</keyword>
<name>A0A9P1H1P0_9PEZI</name>
<dbReference type="EMBL" id="CALLCH030000011">
    <property type="protein sequence ID" value="CAI4214328.1"/>
    <property type="molecule type" value="Genomic_DNA"/>
</dbReference>
<dbReference type="OrthoDB" id="5414598at2759"/>
<gene>
    <name evidence="1" type="ORF">PPNO1_LOCUS4057</name>
</gene>
<evidence type="ECO:0000313" key="2">
    <source>
        <dbReference type="Proteomes" id="UP000838763"/>
    </source>
</evidence>